<dbReference type="InterPro" id="IPR029068">
    <property type="entry name" value="Glyas_Bleomycin-R_OHBP_Dase"/>
</dbReference>
<dbReference type="PANTHER" id="PTHR33993">
    <property type="entry name" value="GLYOXALASE-RELATED"/>
    <property type="match status" value="1"/>
</dbReference>
<dbReference type="OrthoDB" id="9792323at2"/>
<dbReference type="STRING" id="1123029.SAMN02745172_00604"/>
<dbReference type="InterPro" id="IPR004360">
    <property type="entry name" value="Glyas_Fos-R_dOase_dom"/>
</dbReference>
<dbReference type="Proteomes" id="UP000186406">
    <property type="component" value="Unassembled WGS sequence"/>
</dbReference>
<gene>
    <name evidence="2" type="ORF">SAMN02745172_00604</name>
</gene>
<name>A0A1M7Z885_9HYPH</name>
<proteinExistence type="predicted"/>
<dbReference type="SUPFAM" id="SSF54593">
    <property type="entry name" value="Glyoxalase/Bleomycin resistance protein/Dihydroxybiphenyl dioxygenase"/>
    <property type="match status" value="1"/>
</dbReference>
<organism evidence="2 3">
    <name type="scientific">Pseudoxanthobacter soli DSM 19599</name>
    <dbReference type="NCBI Taxonomy" id="1123029"/>
    <lineage>
        <taxon>Bacteria</taxon>
        <taxon>Pseudomonadati</taxon>
        <taxon>Pseudomonadota</taxon>
        <taxon>Alphaproteobacteria</taxon>
        <taxon>Hyphomicrobiales</taxon>
        <taxon>Segnochrobactraceae</taxon>
        <taxon>Pseudoxanthobacter</taxon>
    </lineage>
</organism>
<dbReference type="RefSeq" id="WP_073625669.1">
    <property type="nucleotide sequence ID" value="NZ_FRXO01000001.1"/>
</dbReference>
<sequence>MSHGHFIWNELTTRNAEAAVHFYKATLGWTFEVMPMEGGGTYYTARDGEAYVAGIFTMEGKYFEGVPEHWFSYIEVDDVDRRAALFAEAGGCVARAPWDIPNVGRIAVVQDAGGAYVGLMKPIAR</sequence>
<dbReference type="CDD" id="cd07247">
    <property type="entry name" value="SgaA_N_like"/>
    <property type="match status" value="1"/>
</dbReference>
<dbReference type="InterPro" id="IPR037523">
    <property type="entry name" value="VOC_core"/>
</dbReference>
<dbReference type="Gene3D" id="3.10.180.10">
    <property type="entry name" value="2,3-Dihydroxybiphenyl 1,2-Dioxygenase, domain 1"/>
    <property type="match status" value="1"/>
</dbReference>
<evidence type="ECO:0000313" key="3">
    <source>
        <dbReference type="Proteomes" id="UP000186406"/>
    </source>
</evidence>
<feature type="domain" description="VOC" evidence="1">
    <location>
        <begin position="5"/>
        <end position="122"/>
    </location>
</feature>
<dbReference type="Pfam" id="PF00903">
    <property type="entry name" value="Glyoxalase"/>
    <property type="match status" value="1"/>
</dbReference>
<accession>A0A1M7Z885</accession>
<dbReference type="InterPro" id="IPR052164">
    <property type="entry name" value="Anthracycline_SecMetBiosynth"/>
</dbReference>
<evidence type="ECO:0000313" key="2">
    <source>
        <dbReference type="EMBL" id="SHO61127.1"/>
    </source>
</evidence>
<dbReference type="AlphaFoldDB" id="A0A1M7Z885"/>
<evidence type="ECO:0000259" key="1">
    <source>
        <dbReference type="PROSITE" id="PS51819"/>
    </source>
</evidence>
<dbReference type="PROSITE" id="PS51819">
    <property type="entry name" value="VOC"/>
    <property type="match status" value="1"/>
</dbReference>
<dbReference type="EMBL" id="FRXO01000001">
    <property type="protein sequence ID" value="SHO61127.1"/>
    <property type="molecule type" value="Genomic_DNA"/>
</dbReference>
<keyword evidence="3" id="KW-1185">Reference proteome</keyword>
<dbReference type="PANTHER" id="PTHR33993:SF14">
    <property type="entry name" value="GB|AAF24581.1"/>
    <property type="match status" value="1"/>
</dbReference>
<reference evidence="2 3" key="1">
    <citation type="submission" date="2016-12" db="EMBL/GenBank/DDBJ databases">
        <authorList>
            <person name="Song W.-J."/>
            <person name="Kurnit D.M."/>
        </authorList>
    </citation>
    <scope>NUCLEOTIDE SEQUENCE [LARGE SCALE GENOMIC DNA]</scope>
    <source>
        <strain evidence="2 3">DSM 19599</strain>
    </source>
</reference>
<protein>
    <recommendedName>
        <fullName evidence="1">VOC domain-containing protein</fullName>
    </recommendedName>
</protein>